<dbReference type="Pfam" id="PF01925">
    <property type="entry name" value="TauE"/>
    <property type="match status" value="1"/>
</dbReference>
<comment type="subcellular location">
    <subcellularLocation>
        <location evidence="6">Cell membrane</location>
        <topology evidence="6">Multi-pass membrane protein</topology>
    </subcellularLocation>
    <subcellularLocation>
        <location evidence="1">Membrane</location>
        <topology evidence="1">Multi-pass membrane protein</topology>
    </subcellularLocation>
</comment>
<keyword evidence="8" id="KW-1185">Reference proteome</keyword>
<dbReference type="PANTHER" id="PTHR43483">
    <property type="entry name" value="MEMBRANE TRANSPORTER PROTEIN HI_0806-RELATED"/>
    <property type="match status" value="1"/>
</dbReference>
<evidence type="ECO:0000256" key="6">
    <source>
        <dbReference type="RuleBase" id="RU363041"/>
    </source>
</evidence>
<organism evidence="7 8">
    <name type="scientific">Thioalbus denitrificans</name>
    <dbReference type="NCBI Taxonomy" id="547122"/>
    <lineage>
        <taxon>Bacteria</taxon>
        <taxon>Pseudomonadati</taxon>
        <taxon>Pseudomonadota</taxon>
        <taxon>Gammaproteobacteria</taxon>
        <taxon>Chromatiales</taxon>
        <taxon>Ectothiorhodospiraceae</taxon>
        <taxon>Thioalbus</taxon>
    </lineage>
</organism>
<keyword evidence="4 6" id="KW-1133">Transmembrane helix</keyword>
<comment type="caution">
    <text evidence="7">The sequence shown here is derived from an EMBL/GenBank/DDBJ whole genome shotgun (WGS) entry which is preliminary data.</text>
</comment>
<dbReference type="OrthoDB" id="457670at2"/>
<evidence type="ECO:0000256" key="4">
    <source>
        <dbReference type="ARBA" id="ARBA00022989"/>
    </source>
</evidence>
<protein>
    <recommendedName>
        <fullName evidence="6">Probable membrane transporter protein</fullName>
    </recommendedName>
</protein>
<gene>
    <name evidence="7" type="ORF">DFQ59_101310</name>
</gene>
<comment type="similarity">
    <text evidence="2 6">Belongs to the 4-toluene sulfonate uptake permease (TSUP) (TC 2.A.102) family.</text>
</comment>
<keyword evidence="5 6" id="KW-0472">Membrane</keyword>
<dbReference type="AlphaFoldDB" id="A0A369CHH1"/>
<evidence type="ECO:0000313" key="8">
    <source>
        <dbReference type="Proteomes" id="UP000252707"/>
    </source>
</evidence>
<dbReference type="PANTHER" id="PTHR43483:SF3">
    <property type="entry name" value="MEMBRANE TRANSPORTER PROTEIN HI_0806-RELATED"/>
    <property type="match status" value="1"/>
</dbReference>
<sequence>METLLIYLVVGAFAGVLAGLFGVGGGLIIVPALAFTFQAQAVDPAVLMHVAIGTSLATIVVTSLSSVRAHHRRGAVLWEIFRRLTPGIVVGALLGAAVADLLPGDWLRRIFALFVLTIAAQMGFGLRPAPHRGLPGTPGMFGAGGVIGSISAIVGIGGGSLTVPFLTWCNVEMRNAVATSAACGLPIAVAGAAGFIFQGWGEAALPAWSSGYVYWPAFAGIAVASTAFAPLGAKLAHSLPGAKLKRIFALFLAVIGLRLLLG</sequence>
<keyword evidence="3 6" id="KW-0812">Transmembrane</keyword>
<proteinExistence type="inferred from homology"/>
<feature type="transmembrane region" description="Helical" evidence="6">
    <location>
        <begin position="6"/>
        <end position="34"/>
    </location>
</feature>
<feature type="transmembrane region" description="Helical" evidence="6">
    <location>
        <begin position="84"/>
        <end position="103"/>
    </location>
</feature>
<evidence type="ECO:0000256" key="1">
    <source>
        <dbReference type="ARBA" id="ARBA00004141"/>
    </source>
</evidence>
<accession>A0A369CHH1</accession>
<reference evidence="7 8" key="1">
    <citation type="submission" date="2018-07" db="EMBL/GenBank/DDBJ databases">
        <title>Genomic Encyclopedia of Type Strains, Phase IV (KMG-IV): sequencing the most valuable type-strain genomes for metagenomic binning, comparative biology and taxonomic classification.</title>
        <authorList>
            <person name="Goeker M."/>
        </authorList>
    </citation>
    <scope>NUCLEOTIDE SEQUENCE [LARGE SCALE GENOMIC DNA]</scope>
    <source>
        <strain evidence="7 8">DSM 26407</strain>
    </source>
</reference>
<feature type="transmembrane region" description="Helical" evidence="6">
    <location>
        <begin position="146"/>
        <end position="169"/>
    </location>
</feature>
<evidence type="ECO:0000256" key="2">
    <source>
        <dbReference type="ARBA" id="ARBA00009142"/>
    </source>
</evidence>
<feature type="transmembrane region" description="Helical" evidence="6">
    <location>
        <begin position="244"/>
        <end position="261"/>
    </location>
</feature>
<evidence type="ECO:0000313" key="7">
    <source>
        <dbReference type="EMBL" id="RCX33011.1"/>
    </source>
</evidence>
<feature type="transmembrane region" description="Helical" evidence="6">
    <location>
        <begin position="46"/>
        <end position="64"/>
    </location>
</feature>
<dbReference type="EMBL" id="QPJY01000001">
    <property type="protein sequence ID" value="RCX33011.1"/>
    <property type="molecule type" value="Genomic_DNA"/>
</dbReference>
<evidence type="ECO:0000256" key="5">
    <source>
        <dbReference type="ARBA" id="ARBA00023136"/>
    </source>
</evidence>
<dbReference type="InterPro" id="IPR002781">
    <property type="entry name" value="TM_pro_TauE-like"/>
</dbReference>
<dbReference type="GO" id="GO:0005886">
    <property type="term" value="C:plasma membrane"/>
    <property type="evidence" value="ECO:0007669"/>
    <property type="project" value="UniProtKB-SubCell"/>
</dbReference>
<feature type="transmembrane region" description="Helical" evidence="6">
    <location>
        <begin position="176"/>
        <end position="200"/>
    </location>
</feature>
<name>A0A369CHH1_9GAMM</name>
<keyword evidence="6" id="KW-1003">Cell membrane</keyword>
<dbReference type="RefSeq" id="WP_114277899.1">
    <property type="nucleotide sequence ID" value="NZ_QPJY01000001.1"/>
</dbReference>
<feature type="transmembrane region" description="Helical" evidence="6">
    <location>
        <begin position="212"/>
        <end position="232"/>
    </location>
</feature>
<dbReference type="Proteomes" id="UP000252707">
    <property type="component" value="Unassembled WGS sequence"/>
</dbReference>
<evidence type="ECO:0000256" key="3">
    <source>
        <dbReference type="ARBA" id="ARBA00022692"/>
    </source>
</evidence>